<proteinExistence type="predicted"/>
<dbReference type="InterPro" id="IPR011330">
    <property type="entry name" value="Glyco_hydro/deAcase_b/a-brl"/>
</dbReference>
<dbReference type="EMBL" id="QQOH01000005">
    <property type="protein sequence ID" value="RDE18538.1"/>
    <property type="molecule type" value="Genomic_DNA"/>
</dbReference>
<evidence type="ECO:0000313" key="2">
    <source>
        <dbReference type="EMBL" id="RDE18538.1"/>
    </source>
</evidence>
<dbReference type="GO" id="GO:0005975">
    <property type="term" value="P:carbohydrate metabolic process"/>
    <property type="evidence" value="ECO:0007669"/>
    <property type="project" value="InterPro"/>
</dbReference>
<gene>
    <name evidence="2" type="ORF">DV711_16985</name>
</gene>
<comment type="caution">
    <text evidence="2">The sequence shown here is derived from an EMBL/GenBank/DDBJ whole genome shotgun (WGS) entry which is preliminary data.</text>
</comment>
<dbReference type="InterPro" id="IPR006837">
    <property type="entry name" value="Divergent_DAC"/>
</dbReference>
<dbReference type="PANTHER" id="PTHR30105">
    <property type="entry name" value="UNCHARACTERIZED YIBQ-RELATED"/>
    <property type="match status" value="1"/>
</dbReference>
<accession>A0A369W970</accession>
<dbReference type="PANTHER" id="PTHR30105:SF2">
    <property type="entry name" value="DIVERGENT POLYSACCHARIDE DEACETYLASE SUPERFAMILY"/>
    <property type="match status" value="1"/>
</dbReference>
<dbReference type="AlphaFoldDB" id="A0A369W970"/>
<dbReference type="OrthoDB" id="9784811at2"/>
<organism evidence="2 3">
    <name type="scientific">Motiliproteus coralliicola</name>
    <dbReference type="NCBI Taxonomy" id="2283196"/>
    <lineage>
        <taxon>Bacteria</taxon>
        <taxon>Pseudomonadati</taxon>
        <taxon>Pseudomonadota</taxon>
        <taxon>Gammaproteobacteria</taxon>
        <taxon>Oceanospirillales</taxon>
        <taxon>Oceanospirillaceae</taxon>
        <taxon>Motiliproteus</taxon>
    </lineage>
</organism>
<protein>
    <submittedName>
        <fullName evidence="2">Divergent polysaccharide deacetylase family protein</fullName>
    </submittedName>
</protein>
<evidence type="ECO:0000313" key="3">
    <source>
        <dbReference type="Proteomes" id="UP000253769"/>
    </source>
</evidence>
<dbReference type="Pfam" id="PF04748">
    <property type="entry name" value="Polysacc_deac_2"/>
    <property type="match status" value="1"/>
</dbReference>
<feature type="region of interest" description="Disordered" evidence="1">
    <location>
        <begin position="1"/>
        <end position="22"/>
    </location>
</feature>
<dbReference type="CDD" id="cd10936">
    <property type="entry name" value="CE4_DAC2"/>
    <property type="match status" value="1"/>
</dbReference>
<reference evidence="2 3" key="1">
    <citation type="submission" date="2018-07" db="EMBL/GenBank/DDBJ databases">
        <title>Motiliproteus coralliicola sp. nov., a bacterium isolated from Coral.</title>
        <authorList>
            <person name="Wang G."/>
        </authorList>
    </citation>
    <scope>NUCLEOTIDE SEQUENCE [LARGE SCALE GENOMIC DNA]</scope>
    <source>
        <strain evidence="2 3">C34</strain>
    </source>
</reference>
<name>A0A369W970_9GAMM</name>
<keyword evidence="3" id="KW-1185">Reference proteome</keyword>
<dbReference type="Gene3D" id="3.20.20.370">
    <property type="entry name" value="Glycoside hydrolase/deacetylase"/>
    <property type="match status" value="1"/>
</dbReference>
<sequence length="261" mass="28531">MVATASAAVPAPAATAEVQPSDVSDSVSQPALVIIIDDVGDNYARGLAAVELPGPVTYAVLPHSPFGPKLARKAYADGKDVILHAPMQNTRDRPLGPGALTADLGRQQFRQVLEGDLDVIPHVQGLNNHMGSLLTTLQPQMNWVMELARERGLFFIDSRTTASSVAWETARRFGVPNLKRDVFLDHERTTEFVHRQFIKALAIARRHGSAVVIGHPYPVTVDYLKLALPLLDEQGIRLLTASALIMEKQERLRLASRNQSP</sequence>
<evidence type="ECO:0000256" key="1">
    <source>
        <dbReference type="SAM" id="MobiDB-lite"/>
    </source>
</evidence>
<dbReference type="SUPFAM" id="SSF88713">
    <property type="entry name" value="Glycoside hydrolase/deacetylase"/>
    <property type="match status" value="1"/>
</dbReference>
<dbReference type="Proteomes" id="UP000253769">
    <property type="component" value="Unassembled WGS sequence"/>
</dbReference>